<gene>
    <name evidence="1" type="primary">cact-RD</name>
</gene>
<sequence length="85" mass="9872">MWLYRCPQKHAFSAPELYAILFLDTHVLKMHPGNGTLCTYCPGTWESETNRIPCVNAKCLERNKAYKDAECQAFYLYAHKLNSKQ</sequence>
<name>D5SHT2_DROME</name>
<evidence type="ECO:0000313" key="1">
    <source>
        <dbReference type="EMBL" id="ADG46051.1"/>
    </source>
</evidence>
<reference evidence="1" key="1">
    <citation type="submission" date="2010-05" db="EMBL/GenBank/DDBJ databases">
        <authorList>
            <person name="Carlson J."/>
            <person name="Booth B."/>
            <person name="Frise E."/>
            <person name="Sandler J."/>
            <person name="Wan K."/>
            <person name="Yu C."/>
            <person name="Celniker S."/>
        </authorList>
    </citation>
    <scope>NUCLEOTIDE SEQUENCE</scope>
</reference>
<protein>
    <submittedName>
        <fullName evidence="1">MIP21525p</fullName>
    </submittedName>
</protein>
<accession>D5SHT2</accession>
<organism evidence="1">
    <name type="scientific">Drosophila melanogaster</name>
    <name type="common">Fruit fly</name>
    <dbReference type="NCBI Taxonomy" id="7227"/>
    <lineage>
        <taxon>Eukaryota</taxon>
        <taxon>Metazoa</taxon>
        <taxon>Ecdysozoa</taxon>
        <taxon>Arthropoda</taxon>
        <taxon>Hexapoda</taxon>
        <taxon>Insecta</taxon>
        <taxon>Pterygota</taxon>
        <taxon>Neoptera</taxon>
        <taxon>Endopterygota</taxon>
        <taxon>Diptera</taxon>
        <taxon>Brachycera</taxon>
        <taxon>Muscomorpha</taxon>
        <taxon>Ephydroidea</taxon>
        <taxon>Drosophilidae</taxon>
        <taxon>Drosophila</taxon>
        <taxon>Sophophora</taxon>
    </lineage>
</organism>
<proteinExistence type="evidence at transcript level"/>
<dbReference type="EMBL" id="BT124883">
    <property type="protein sequence ID" value="ADG46051.1"/>
    <property type="molecule type" value="mRNA"/>
</dbReference>
<dbReference type="AlphaFoldDB" id="D5SHT2"/>